<dbReference type="InterPro" id="IPR033668">
    <property type="entry name" value="Reg_prot_E2"/>
</dbReference>
<comment type="PTM">
    <text evidence="12">Phosphorylated.</text>
</comment>
<evidence type="ECO:0000256" key="9">
    <source>
        <dbReference type="ARBA" id="ARBA00023125"/>
    </source>
</evidence>
<keyword evidence="7 12" id="KW-0235">DNA replication</keyword>
<evidence type="ECO:0000256" key="10">
    <source>
        <dbReference type="ARBA" id="ARBA00023159"/>
    </source>
</evidence>
<keyword evidence="9 12" id="KW-0238">DNA-binding</keyword>
<proteinExistence type="inferred from homology"/>
<keyword evidence="4 12" id="KW-0244">Early protein</keyword>
<dbReference type="Gene3D" id="3.30.70.330">
    <property type="match status" value="1"/>
</dbReference>
<evidence type="ECO:0000313" key="16">
    <source>
        <dbReference type="EMBL" id="AFR33946.1"/>
    </source>
</evidence>
<dbReference type="SUPFAM" id="SSF54957">
    <property type="entry name" value="Viral DNA-binding domain"/>
    <property type="match status" value="1"/>
</dbReference>
<dbReference type="GO" id="GO:0003700">
    <property type="term" value="F:DNA-binding transcription factor activity"/>
    <property type="evidence" value="ECO:0007669"/>
    <property type="project" value="UniProtKB-UniRule"/>
</dbReference>
<evidence type="ECO:0000256" key="11">
    <source>
        <dbReference type="ARBA" id="ARBA00023163"/>
    </source>
</evidence>
<dbReference type="OrthoDB" id="15886at10239"/>
<dbReference type="Gene3D" id="2.170.200.10">
    <property type="entry name" value="Papillomavirus E2 early protein domain"/>
    <property type="match status" value="1"/>
</dbReference>
<dbReference type="InterPro" id="IPR042503">
    <property type="entry name" value="Regulatory_protein_E2_N_1"/>
</dbReference>
<evidence type="ECO:0000259" key="15">
    <source>
        <dbReference type="Pfam" id="PF00511"/>
    </source>
</evidence>
<dbReference type="InterPro" id="IPR042504">
    <property type="entry name" value="Regulatory_protein_E2_N_2"/>
</dbReference>
<evidence type="ECO:0000259" key="14">
    <source>
        <dbReference type="Pfam" id="PF00508"/>
    </source>
</evidence>
<comment type="subcellular location">
    <subcellularLocation>
        <location evidence="1 12">Host nucleus</location>
    </subcellularLocation>
</comment>
<evidence type="ECO:0000256" key="7">
    <source>
        <dbReference type="ARBA" id="ARBA00022705"/>
    </source>
</evidence>
<dbReference type="Pfam" id="PF00511">
    <property type="entry name" value="PPV_E2_C"/>
    <property type="match status" value="1"/>
</dbReference>
<evidence type="ECO:0000256" key="3">
    <source>
        <dbReference type="ARBA" id="ARBA00022491"/>
    </source>
</evidence>
<dbReference type="InterPro" id="IPR035975">
    <property type="entry name" value="E2/EBNA1_C_sf"/>
</dbReference>
<dbReference type="Pfam" id="PF00508">
    <property type="entry name" value="PPV_E2_N"/>
    <property type="match status" value="1"/>
</dbReference>
<feature type="domain" description="Papillomavirus E2 C-terminal" evidence="15">
    <location>
        <begin position="299"/>
        <end position="377"/>
    </location>
</feature>
<keyword evidence="5 12" id="KW-0597">Phosphoprotein</keyword>
<keyword evidence="6 12" id="KW-1048">Host nucleus</keyword>
<feature type="domain" description="Papillomavirus E2 N-terminal" evidence="14">
    <location>
        <begin position="8"/>
        <end position="202"/>
    </location>
</feature>
<evidence type="ECO:0000313" key="17">
    <source>
        <dbReference type="Proteomes" id="UP000096427"/>
    </source>
</evidence>
<evidence type="ECO:0000256" key="2">
    <source>
        <dbReference type="ARBA" id="ARBA00007794"/>
    </source>
</evidence>
<feature type="region of interest" description="DNA-binding domain" evidence="12">
    <location>
        <begin position="297"/>
        <end position="380"/>
    </location>
</feature>
<keyword evidence="8 12" id="KW-0805">Transcription regulation</keyword>
<dbReference type="InterPro" id="IPR000427">
    <property type="entry name" value="Papillomavirus_E2_C"/>
</dbReference>
<dbReference type="GO" id="GO:0039693">
    <property type="term" value="P:viral DNA genome replication"/>
    <property type="evidence" value="ECO:0007669"/>
    <property type="project" value="UniProtKB-UniRule"/>
</dbReference>
<reference evidence="16 17" key="1">
    <citation type="journal article" date="2012" name="PLoS ONE">
        <title>Identification of a novel bat papillomavirus by metagenomics.</title>
        <authorList>
            <person name="Tse H."/>
            <person name="Tsang A.K."/>
            <person name="Tsoi H.W."/>
            <person name="Leung A.S."/>
            <person name="Ho C.C."/>
            <person name="Lau S.K."/>
            <person name="Woo P.C."/>
            <person name="Yuen K.Y."/>
        </authorList>
    </citation>
    <scope>NUCLEOTIDE SEQUENCE [LARGE SCALE GENOMIC DNA]</scope>
    <source>
        <strain evidence="16">TT20F</strain>
    </source>
</reference>
<dbReference type="GO" id="GO:0000166">
    <property type="term" value="F:nucleotide binding"/>
    <property type="evidence" value="ECO:0007669"/>
    <property type="project" value="UniProtKB-UniRule"/>
</dbReference>
<evidence type="ECO:0000256" key="5">
    <source>
        <dbReference type="ARBA" id="ARBA00022553"/>
    </source>
</evidence>
<dbReference type="GO" id="GO:0006260">
    <property type="term" value="P:DNA replication"/>
    <property type="evidence" value="ECO:0007669"/>
    <property type="project" value="UniProtKB-KW"/>
</dbReference>
<comment type="similarity">
    <text evidence="12">Belongs to the papillomaviridae E2 protein family.</text>
</comment>
<dbReference type="InterPro" id="IPR012677">
    <property type="entry name" value="Nucleotide-bd_a/b_plait_sf"/>
</dbReference>
<evidence type="ECO:0000256" key="13">
    <source>
        <dbReference type="SAM" id="MobiDB-lite"/>
    </source>
</evidence>
<feature type="compositionally biased region" description="Low complexity" evidence="13">
    <location>
        <begin position="238"/>
        <end position="254"/>
    </location>
</feature>
<dbReference type="InterPro" id="IPR001866">
    <property type="entry name" value="PPV_E2_N"/>
</dbReference>
<evidence type="ECO:0000256" key="6">
    <source>
        <dbReference type="ARBA" id="ARBA00022562"/>
    </source>
</evidence>
<protein>
    <recommendedName>
        <fullName evidence="12">Regulatory protein E2</fullName>
    </recommendedName>
</protein>
<dbReference type="InterPro" id="IPR036050">
    <property type="entry name" value="Regulatory_protein_E2_N"/>
</dbReference>
<dbReference type="GO" id="GO:0006351">
    <property type="term" value="P:DNA-templated transcription"/>
    <property type="evidence" value="ECO:0007669"/>
    <property type="project" value="UniProtKB-UniRule"/>
</dbReference>
<dbReference type="SUPFAM" id="SSF51332">
    <property type="entry name" value="E2 regulatory, transactivation domain"/>
    <property type="match status" value="1"/>
</dbReference>
<evidence type="ECO:0000256" key="1">
    <source>
        <dbReference type="ARBA" id="ARBA00004147"/>
    </source>
</evidence>
<evidence type="ECO:0000256" key="8">
    <source>
        <dbReference type="ARBA" id="ARBA00023015"/>
    </source>
</evidence>
<dbReference type="KEGG" id="vg:37618227"/>
<dbReference type="HAMAP" id="MF_04001">
    <property type="entry name" value="PPV_E2"/>
    <property type="match status" value="1"/>
</dbReference>
<keyword evidence="17" id="KW-1185">Reference proteome</keyword>
<comment type="caution">
    <text evidence="12">Lacks conserved residue(s) required for the propagation of feature annotation.</text>
</comment>
<gene>
    <name evidence="12 16" type="primary">E2</name>
</gene>
<dbReference type="EMBL" id="JQ692938">
    <property type="protein sequence ID" value="AFR33946.1"/>
    <property type="molecule type" value="Genomic_DNA"/>
</dbReference>
<evidence type="ECO:0000256" key="12">
    <source>
        <dbReference type="HAMAP-Rule" id="MF_04001"/>
    </source>
</evidence>
<keyword evidence="3 12" id="KW-0678">Repressor</keyword>
<dbReference type="RefSeq" id="YP_009507275.1">
    <property type="nucleotide sequence ID" value="NC_038519.1"/>
</dbReference>
<dbReference type="GeneID" id="37618227"/>
<organism evidence="16 17">
    <name type="scientific">Miniopterus schreibersii papillomavirus 1</name>
    <dbReference type="NCBI Taxonomy" id="1195364"/>
    <lineage>
        <taxon>Viruses</taxon>
        <taxon>Monodnaviria</taxon>
        <taxon>Shotokuvirae</taxon>
        <taxon>Cossaviricota</taxon>
        <taxon>Papovaviricetes</taxon>
        <taxon>Zurhausenvirales</taxon>
        <taxon>Papillomaviridae</taxon>
        <taxon>Firstpapillomavirinae</taxon>
        <taxon>Dyotaupapillomavirus</taxon>
        <taxon>Dyotaupapillomavirus 1</taxon>
    </lineage>
</organism>
<sequence>MNQRTDPLTARLESVQEEIFELIEESSNRLEDQIRYWELIRKEQALLFLARRERITRIGAEVVPPLSVSETRAKQAIQMSLLLTSLNKSHYKNEPWTMQETSRERMLAPPKYTFKKAGKSVDIIFDGNIENSVRETMWGFIYYQDSDDEWQKQPGEIDDQGLFYRDYDNEKIYYVDFKELAAKYSKEGRYKVIVDSKTVADVVVSHLDNSESPVRTKAAPAGRRRISGGRRRPRGRSSSHSTPASTSSSSTPTRSRSRPRRAYTGAAPSPREVGTQHASVTGPSGSRLRRLLQEARDPPAVILSGPANTVKCLRFRCRHRYNEYFDKISTTWWWTGDGRTRTGDASMLVSFQSESQRTSFLNTVPVPSSVTVSAANLFLR</sequence>
<evidence type="ECO:0000256" key="4">
    <source>
        <dbReference type="ARBA" id="ARBA00022518"/>
    </source>
</evidence>
<name>J9QWH0_9PAPI</name>
<dbReference type="GO" id="GO:0003677">
    <property type="term" value="F:DNA binding"/>
    <property type="evidence" value="ECO:0007669"/>
    <property type="project" value="UniProtKB-UniRule"/>
</dbReference>
<dbReference type="Proteomes" id="UP000096427">
    <property type="component" value="Segment"/>
</dbReference>
<comment type="subunit">
    <text evidence="12">Binds DNA as homodimer. Interacts with protein E1; this interaction greatly increases E1 DNA-binding activity. Interacts with protein L1; this interaction enhances E2-dependent replication and transcription activation. Interacts with protein L2; this interaction inhibits E2 transcriptional activity but not DNA replication function E2. Interacts with protein E7; this interaction inhibits E7 oncogenic activity. Interacts with host TAF1; this interaction modulates E2-dependent transcriptional regulation. Interacts with host BRD4; this interaction mediates E2 transcriptional activation function. Additionally, the interaction with host BRD4 on mitotic chromosomes mediates tethering of the viral genome. Interacts with host TOPBP1; this interaction is required for optimal viral DNA replication.</text>
</comment>
<keyword evidence="11 12" id="KW-0804">Transcription</keyword>
<accession>J9QWH0</accession>
<feature type="region of interest" description="Disordered" evidence="13">
    <location>
        <begin position="208"/>
        <end position="285"/>
    </location>
</feature>
<feature type="compositionally biased region" description="Basic residues" evidence="13">
    <location>
        <begin position="222"/>
        <end position="237"/>
    </location>
</feature>
<comment type="function">
    <text evidence="12">Plays a role in the initiation of viral DNA replication. A dimer of E2 interacts with a dimer of E1 in order to improve specificity of E1 DNA binding activity. Once the complex recognizes and binds DNA at specific sites, the E2 dimer is removed from DNA. E2 also regulates viral transcription through binding to the E2RE response element (5'-ACCNNNNNNGGT-3') present in multiple copies in the regulatory regions of the viral genome. Activates or represses transcription depending on E2RE's position with regards to proximal promoter elements including the TATA-box. Repression occurs by sterically hindering the assembly of the transcription initiation complex.</text>
</comment>
<dbReference type="GO" id="GO:0006275">
    <property type="term" value="P:regulation of DNA replication"/>
    <property type="evidence" value="ECO:0007669"/>
    <property type="project" value="UniProtKB-UniRule"/>
</dbReference>
<dbReference type="Gene3D" id="1.10.287.30">
    <property type="entry name" value="E2 (early) protein, N terminal domain, subdomain 1"/>
    <property type="match status" value="1"/>
</dbReference>
<keyword evidence="10 12" id="KW-0010">Activator</keyword>
<dbReference type="GO" id="GO:0042025">
    <property type="term" value="C:host cell nucleus"/>
    <property type="evidence" value="ECO:0007669"/>
    <property type="project" value="UniProtKB-SubCell"/>
</dbReference>
<comment type="similarity">
    <text evidence="2">Belongs to the papillomaviridae E8^E2C protein family.</text>
</comment>